<dbReference type="Proteomes" id="UP000031366">
    <property type="component" value="Unassembled WGS sequence"/>
</dbReference>
<sequence>MTNKRKFTKKQMASLGLKKTENGDYDYINPEERTNSKYRSIKKESK</sequence>
<keyword evidence="2" id="KW-1185">Reference proteome</keyword>
<name>A0A0C1R215_9CLOT</name>
<dbReference type="RefSeq" id="WP_163247953.1">
    <property type="nucleotide sequence ID" value="NZ_AYSO01000014.1"/>
</dbReference>
<accession>A0A0C1R215</accession>
<comment type="caution">
    <text evidence="1">The sequence shown here is derived from an EMBL/GenBank/DDBJ whole genome shotgun (WGS) entry which is preliminary data.</text>
</comment>
<organism evidence="1 2">
    <name type="scientific">Clostridium argentinense CDC 2741</name>
    <dbReference type="NCBI Taxonomy" id="1418104"/>
    <lineage>
        <taxon>Bacteria</taxon>
        <taxon>Bacillati</taxon>
        <taxon>Bacillota</taxon>
        <taxon>Clostridia</taxon>
        <taxon>Eubacteriales</taxon>
        <taxon>Clostridiaceae</taxon>
        <taxon>Clostridium</taxon>
    </lineage>
</organism>
<gene>
    <name evidence="1" type="ORF">U732_3105</name>
</gene>
<reference evidence="1 2" key="1">
    <citation type="journal article" date="2015" name="Infect. Genet. Evol.">
        <title>Genomic sequences of six botulinum neurotoxin-producing strains representing three clostridial species illustrate the mobility and diversity of botulinum neurotoxin genes.</title>
        <authorList>
            <person name="Smith T.J."/>
            <person name="Hill K.K."/>
            <person name="Xie G."/>
            <person name="Foley B.T."/>
            <person name="Williamson C.H."/>
            <person name="Foster J.T."/>
            <person name="Johnson S.L."/>
            <person name="Chertkov O."/>
            <person name="Teshima H."/>
            <person name="Gibbons H.S."/>
            <person name="Johnsky L.A."/>
            <person name="Karavis M.A."/>
            <person name="Smith L.A."/>
        </authorList>
    </citation>
    <scope>NUCLEOTIDE SEQUENCE [LARGE SCALE GENOMIC DNA]</scope>
    <source>
        <strain evidence="1 2">CDC 2741</strain>
    </source>
</reference>
<evidence type="ECO:0000313" key="1">
    <source>
        <dbReference type="EMBL" id="KIE47467.1"/>
    </source>
</evidence>
<dbReference type="AlphaFoldDB" id="A0A0C1R215"/>
<protein>
    <submittedName>
        <fullName evidence="1">Uncharacterized protein</fullName>
    </submittedName>
</protein>
<evidence type="ECO:0000313" key="2">
    <source>
        <dbReference type="Proteomes" id="UP000031366"/>
    </source>
</evidence>
<dbReference type="EMBL" id="AYSO01000014">
    <property type="protein sequence ID" value="KIE47467.1"/>
    <property type="molecule type" value="Genomic_DNA"/>
</dbReference>
<proteinExistence type="predicted"/>